<feature type="chain" id="PRO_5046627335" evidence="2">
    <location>
        <begin position="26"/>
        <end position="540"/>
    </location>
</feature>
<protein>
    <submittedName>
        <fullName evidence="3">Polysaccharide deacetylase family protein</fullName>
    </submittedName>
</protein>
<dbReference type="CDD" id="cd10923">
    <property type="entry name" value="CE4_COG5298"/>
    <property type="match status" value="1"/>
</dbReference>
<keyword evidence="1" id="KW-0812">Transmembrane</keyword>
<keyword evidence="1" id="KW-0472">Membrane</keyword>
<dbReference type="EMBL" id="JASKYM010000001">
    <property type="protein sequence ID" value="MDK2562140.1"/>
    <property type="molecule type" value="Genomic_DNA"/>
</dbReference>
<keyword evidence="2" id="KW-0732">Signal</keyword>
<evidence type="ECO:0000256" key="2">
    <source>
        <dbReference type="SAM" id="SignalP"/>
    </source>
</evidence>
<gene>
    <name evidence="3" type="ORF">QOZ84_01155</name>
</gene>
<evidence type="ECO:0000313" key="4">
    <source>
        <dbReference type="Proteomes" id="UP001301012"/>
    </source>
</evidence>
<proteinExistence type="predicted"/>
<dbReference type="SUPFAM" id="SSF88713">
    <property type="entry name" value="Glycoside hydrolase/deacetylase"/>
    <property type="match status" value="1"/>
</dbReference>
<dbReference type="InterPro" id="IPR018763">
    <property type="entry name" value="DUF2334"/>
</dbReference>
<dbReference type="Pfam" id="PF10096">
    <property type="entry name" value="DUF2334"/>
    <property type="match status" value="1"/>
</dbReference>
<keyword evidence="4" id="KW-1185">Reference proteome</keyword>
<sequence>MTYKKRIFVLLTLLILFTVNTVSYADSNSGKKTLIIYENEKSFAYNENKVNHLKQLLYVFNKDVSKVSVNDYKKGYIEKFDYVFVINIRNDIKNTNFLKDLTNFKNKIYWIEDQIESFLNYSNKYSITYNSKNNNITKLNYKNKELAANGVNSYNIINPSSSTNVISSMTDGYNTYPFILNEKNLYYISKWDLQNSYIFDDTLNDFYERKKTEKSEIFVRIEDVHPFRDTKKLREIADYLYKENVPFMIALIPTYVDSKTGKINTLDYNTDFVETIKYMQKKGGSVILHGYTHQIGHKEVSGEGYEFWDIKNDRPVKEDMYTYVKNRFLSGLRLCVENGIYPLAFEAPHYAMNIDGYKEAKKYFSTYVGQYQNNNDNFATSTFPYTIKNSDTFETFIPENLGFIDDKNMFAVDEIKEKFEKLQMVRGYRGGFFYHPYLDIKYLKESIKYLKDNNVNFLDLKSKENYVKIDDISIESKDGKINYTYDKSKSVSNNKQELEFKNNMKSINNTVIIFVSTILVLFLIIFIIFRIMNKRKFTRR</sequence>
<reference evidence="3 4" key="1">
    <citation type="submission" date="2023-05" db="EMBL/GenBank/DDBJ databases">
        <title>Rombocin, a short stable natural nisin variant, displays selective antimicrobial activity against Listeria monocytogenes and employs dual mode of action to kill target bacterial strains.</title>
        <authorList>
            <person name="Wambui J."/>
            <person name="Stephan R."/>
            <person name="Kuipers O.P."/>
        </authorList>
    </citation>
    <scope>NUCLEOTIDE SEQUENCE [LARGE SCALE GENOMIC DNA]</scope>
    <source>
        <strain evidence="3 4">RC002</strain>
    </source>
</reference>
<dbReference type="Proteomes" id="UP001301012">
    <property type="component" value="Unassembled WGS sequence"/>
</dbReference>
<keyword evidence="1" id="KW-1133">Transmembrane helix</keyword>
<accession>A0ABT7E5D0</accession>
<dbReference type="RefSeq" id="WP_284131125.1">
    <property type="nucleotide sequence ID" value="NZ_JASKYM010000001.1"/>
</dbReference>
<comment type="caution">
    <text evidence="3">The sequence shown here is derived from an EMBL/GenBank/DDBJ whole genome shotgun (WGS) entry which is preliminary data.</text>
</comment>
<feature type="signal peptide" evidence="2">
    <location>
        <begin position="1"/>
        <end position="25"/>
    </location>
</feature>
<dbReference type="InterPro" id="IPR011330">
    <property type="entry name" value="Glyco_hydro/deAcase_b/a-brl"/>
</dbReference>
<organism evidence="3 4">
    <name type="scientific">Romboutsia sedimentorum</name>
    <dbReference type="NCBI Taxonomy" id="1368474"/>
    <lineage>
        <taxon>Bacteria</taxon>
        <taxon>Bacillati</taxon>
        <taxon>Bacillota</taxon>
        <taxon>Clostridia</taxon>
        <taxon>Peptostreptococcales</taxon>
        <taxon>Peptostreptococcaceae</taxon>
        <taxon>Romboutsia</taxon>
    </lineage>
</organism>
<evidence type="ECO:0000313" key="3">
    <source>
        <dbReference type="EMBL" id="MDK2562140.1"/>
    </source>
</evidence>
<name>A0ABT7E5D0_9FIRM</name>
<feature type="transmembrane region" description="Helical" evidence="1">
    <location>
        <begin position="511"/>
        <end position="532"/>
    </location>
</feature>
<evidence type="ECO:0000256" key="1">
    <source>
        <dbReference type="SAM" id="Phobius"/>
    </source>
</evidence>